<keyword evidence="2" id="KW-1185">Reference proteome</keyword>
<dbReference type="EMBL" id="FNVR01000038">
    <property type="protein sequence ID" value="SEG44595.1"/>
    <property type="molecule type" value="Genomic_DNA"/>
</dbReference>
<protein>
    <submittedName>
        <fullName evidence="1">Uncharacterized protein</fullName>
    </submittedName>
</protein>
<name>A0A1H6A962_9BACT</name>
<reference evidence="2" key="1">
    <citation type="submission" date="2016-10" db="EMBL/GenBank/DDBJ databases">
        <authorList>
            <person name="Varghese N."/>
            <person name="Submissions S."/>
        </authorList>
    </citation>
    <scope>NUCLEOTIDE SEQUENCE [LARGE SCALE GENOMIC DNA]</scope>
    <source>
        <strain evidence="2">DSM 17298</strain>
    </source>
</reference>
<organism evidence="1 2">
    <name type="scientific">Algoriphagus boritolerans DSM 17298 = JCM 18970</name>
    <dbReference type="NCBI Taxonomy" id="1120964"/>
    <lineage>
        <taxon>Bacteria</taxon>
        <taxon>Pseudomonadati</taxon>
        <taxon>Bacteroidota</taxon>
        <taxon>Cytophagia</taxon>
        <taxon>Cytophagales</taxon>
        <taxon>Cyclobacteriaceae</taxon>
        <taxon>Algoriphagus</taxon>
    </lineage>
</organism>
<evidence type="ECO:0000313" key="1">
    <source>
        <dbReference type="EMBL" id="SEG44595.1"/>
    </source>
</evidence>
<accession>A0A1H6A962</accession>
<evidence type="ECO:0000313" key="2">
    <source>
        <dbReference type="Proteomes" id="UP000236736"/>
    </source>
</evidence>
<dbReference type="Proteomes" id="UP000236736">
    <property type="component" value="Unassembled WGS sequence"/>
</dbReference>
<sequence>MENYKKHNFLFINIIHDFLFGIYFEREIIIPTIKISIFLSLNEFRKETFDP</sequence>
<dbReference type="AlphaFoldDB" id="A0A1H6A962"/>
<gene>
    <name evidence="1" type="ORF">SAMN03080598_03971</name>
</gene>
<proteinExistence type="predicted"/>